<organism evidence="3 4">
    <name type="scientific">Agrilus planipennis</name>
    <name type="common">Emerald ash borer</name>
    <name type="synonym">Agrilus marcopoli</name>
    <dbReference type="NCBI Taxonomy" id="224129"/>
    <lineage>
        <taxon>Eukaryota</taxon>
        <taxon>Metazoa</taxon>
        <taxon>Ecdysozoa</taxon>
        <taxon>Arthropoda</taxon>
        <taxon>Hexapoda</taxon>
        <taxon>Insecta</taxon>
        <taxon>Pterygota</taxon>
        <taxon>Neoptera</taxon>
        <taxon>Endopterygota</taxon>
        <taxon>Coleoptera</taxon>
        <taxon>Polyphaga</taxon>
        <taxon>Elateriformia</taxon>
        <taxon>Buprestoidea</taxon>
        <taxon>Buprestidae</taxon>
        <taxon>Agrilinae</taxon>
        <taxon>Agrilus</taxon>
    </lineage>
</organism>
<feature type="compositionally biased region" description="Basic and acidic residues" evidence="1">
    <location>
        <begin position="79"/>
        <end position="111"/>
    </location>
</feature>
<keyword evidence="3" id="KW-1185">Reference proteome</keyword>
<evidence type="ECO:0000256" key="1">
    <source>
        <dbReference type="SAM" id="MobiDB-lite"/>
    </source>
</evidence>
<evidence type="ECO:0000259" key="2">
    <source>
        <dbReference type="Pfam" id="PF25597"/>
    </source>
</evidence>
<dbReference type="InterPro" id="IPR057670">
    <property type="entry name" value="SH3_retrovirus"/>
</dbReference>
<dbReference type="OrthoDB" id="6782751at2759"/>
<name>A0A7F5RAC9_AGRPL</name>
<dbReference type="Proteomes" id="UP000192223">
    <property type="component" value="Unplaced"/>
</dbReference>
<gene>
    <name evidence="4" type="primary">LOC112905201</name>
</gene>
<feature type="region of interest" description="Disordered" evidence="1">
    <location>
        <begin position="79"/>
        <end position="150"/>
    </location>
</feature>
<evidence type="ECO:0000313" key="3">
    <source>
        <dbReference type="Proteomes" id="UP000192223"/>
    </source>
</evidence>
<accession>A0A7F5RAC9</accession>
<feature type="non-terminal residue" evidence="4">
    <location>
        <position position="150"/>
    </location>
</feature>
<protein>
    <submittedName>
        <fullName evidence="4">Uncharacterized protein LOC112905201</fullName>
    </submittedName>
</protein>
<dbReference type="InParanoid" id="A0A7F5RAC9"/>
<dbReference type="AlphaFoldDB" id="A0A7F5RAC9"/>
<dbReference type="RefSeq" id="XP_025832928.1">
    <property type="nucleotide sequence ID" value="XM_025977143.1"/>
</dbReference>
<dbReference type="Pfam" id="PF25597">
    <property type="entry name" value="SH3_retrovirus"/>
    <property type="match status" value="1"/>
</dbReference>
<feature type="domain" description="Retroviral polymerase SH3-like" evidence="2">
    <location>
        <begin position="32"/>
        <end position="88"/>
    </location>
</feature>
<feature type="compositionally biased region" description="Polar residues" evidence="1">
    <location>
        <begin position="122"/>
        <end position="150"/>
    </location>
</feature>
<proteinExistence type="predicted"/>
<dbReference type="KEGG" id="apln:112905201"/>
<reference evidence="4" key="1">
    <citation type="submission" date="2025-08" db="UniProtKB">
        <authorList>
            <consortium name="RefSeq"/>
        </authorList>
    </citation>
    <scope>IDENTIFICATION</scope>
    <source>
        <tissue evidence="4">Entire body</tissue>
    </source>
</reference>
<sequence>MGRLKEKIEHWWKQQGQCYMKKTYRRNFFGTEVYVHIPKERRRKWDQKGEKGLMLGYKEDVKGYRIYFSQRNTVATKKDIVSLKQDGKKEKESIKEDKEKESVKEDKEKEPMTSIDLDEFIQDSNSNVGTEVSELTSSLDGTTETSSTDE</sequence>
<dbReference type="GeneID" id="112905201"/>
<evidence type="ECO:0000313" key="4">
    <source>
        <dbReference type="RefSeq" id="XP_025832928.1"/>
    </source>
</evidence>